<reference evidence="5" key="1">
    <citation type="submission" date="2024-07" db="EMBL/GenBank/DDBJ databases">
        <title>Complete genome sequence of Verrucomicrobiaceae bacterium NT6N.</title>
        <authorList>
            <person name="Huang C."/>
            <person name="Takami H."/>
            <person name="Hamasaki K."/>
        </authorList>
    </citation>
    <scope>NUCLEOTIDE SEQUENCE</scope>
    <source>
        <strain evidence="5">NT6N</strain>
    </source>
</reference>
<dbReference type="GO" id="GO:0016757">
    <property type="term" value="F:glycosyltransferase activity"/>
    <property type="evidence" value="ECO:0007669"/>
    <property type="project" value="UniProtKB-KW"/>
</dbReference>
<dbReference type="EMBL" id="AP026866">
    <property type="protein sequence ID" value="BDS07644.1"/>
    <property type="molecule type" value="Genomic_DNA"/>
</dbReference>
<evidence type="ECO:0000259" key="4">
    <source>
        <dbReference type="Pfam" id="PF00535"/>
    </source>
</evidence>
<evidence type="ECO:0000256" key="2">
    <source>
        <dbReference type="ARBA" id="ARBA00022676"/>
    </source>
</evidence>
<dbReference type="PANTHER" id="PTHR43179:SF12">
    <property type="entry name" value="GALACTOFURANOSYLTRANSFERASE GLFT2"/>
    <property type="match status" value="1"/>
</dbReference>
<proteinExistence type="inferred from homology"/>
<keyword evidence="3" id="KW-0808">Transferase</keyword>
<dbReference type="SUPFAM" id="SSF53448">
    <property type="entry name" value="Nucleotide-diphospho-sugar transferases"/>
    <property type="match status" value="1"/>
</dbReference>
<name>A0AAT9FNS3_9BACT</name>
<keyword evidence="2" id="KW-0328">Glycosyltransferase</keyword>
<protein>
    <recommendedName>
        <fullName evidence="4">Glycosyltransferase 2-like domain-containing protein</fullName>
    </recommendedName>
</protein>
<accession>A0AAT9FNS3</accession>
<dbReference type="AlphaFoldDB" id="A0AAT9FNS3"/>
<dbReference type="Pfam" id="PF00535">
    <property type="entry name" value="Glycos_transf_2"/>
    <property type="match status" value="1"/>
</dbReference>
<evidence type="ECO:0000256" key="3">
    <source>
        <dbReference type="ARBA" id="ARBA00022679"/>
    </source>
</evidence>
<evidence type="ECO:0000256" key="1">
    <source>
        <dbReference type="ARBA" id="ARBA00006739"/>
    </source>
</evidence>
<dbReference type="CDD" id="cd00761">
    <property type="entry name" value="Glyco_tranf_GTA_type"/>
    <property type="match status" value="1"/>
</dbReference>
<evidence type="ECO:0000313" key="5">
    <source>
        <dbReference type="EMBL" id="BDS07644.1"/>
    </source>
</evidence>
<dbReference type="InterPro" id="IPR029044">
    <property type="entry name" value="Nucleotide-diphossugar_trans"/>
</dbReference>
<sequence length="286" mass="33406">MDISVMITTLNRVDELKRTLSKVDALVPAPLEVWVVADGCSDGTVEFLREYYPKVKLIEHEKSQGSVASRSEVMQNVSGDLVLALDDDSYPEQMDALAKLGALFASNPNLAIATFPQRTDEYPHSLEKKNFGIRRQTRTFPNSGACLRVSTYKTLPGFEPMFFHMYEEPDYALQCIGNNWDVIIYPEIIIRHHYSGLARSERRNHHRHARNEFWSTLMRCPFPHCIPIMLYRMFSQARYAYSRGWYWLLLEPVWWWQAIAGVFPALDRRKSLSWAGYRRWLLMPHR</sequence>
<dbReference type="PANTHER" id="PTHR43179">
    <property type="entry name" value="RHAMNOSYLTRANSFERASE WBBL"/>
    <property type="match status" value="1"/>
</dbReference>
<comment type="similarity">
    <text evidence="1">Belongs to the glycosyltransferase 2 family.</text>
</comment>
<dbReference type="Gene3D" id="3.90.550.10">
    <property type="entry name" value="Spore Coat Polysaccharide Biosynthesis Protein SpsA, Chain A"/>
    <property type="match status" value="1"/>
</dbReference>
<feature type="domain" description="Glycosyltransferase 2-like" evidence="4">
    <location>
        <begin position="4"/>
        <end position="131"/>
    </location>
</feature>
<gene>
    <name evidence="5" type="ORF">NT6N_26840</name>
</gene>
<dbReference type="InterPro" id="IPR001173">
    <property type="entry name" value="Glyco_trans_2-like"/>
</dbReference>
<organism evidence="5">
    <name type="scientific">Oceaniferula spumae</name>
    <dbReference type="NCBI Taxonomy" id="2979115"/>
    <lineage>
        <taxon>Bacteria</taxon>
        <taxon>Pseudomonadati</taxon>
        <taxon>Verrucomicrobiota</taxon>
        <taxon>Verrucomicrobiia</taxon>
        <taxon>Verrucomicrobiales</taxon>
        <taxon>Verrucomicrobiaceae</taxon>
        <taxon>Oceaniferula</taxon>
    </lineage>
</organism>
<dbReference type="KEGG" id="osu:NT6N_26840"/>